<dbReference type="EMBL" id="CACVBS010000013">
    <property type="protein sequence ID" value="CAA7258976.1"/>
    <property type="molecule type" value="Genomic_DNA"/>
</dbReference>
<organism evidence="1 2">
    <name type="scientific">Cyclocybe aegerita</name>
    <name type="common">Black poplar mushroom</name>
    <name type="synonym">Agrocybe aegerita</name>
    <dbReference type="NCBI Taxonomy" id="1973307"/>
    <lineage>
        <taxon>Eukaryota</taxon>
        <taxon>Fungi</taxon>
        <taxon>Dikarya</taxon>
        <taxon>Basidiomycota</taxon>
        <taxon>Agaricomycotina</taxon>
        <taxon>Agaricomycetes</taxon>
        <taxon>Agaricomycetidae</taxon>
        <taxon>Agaricales</taxon>
        <taxon>Agaricineae</taxon>
        <taxon>Bolbitiaceae</taxon>
        <taxon>Cyclocybe</taxon>
    </lineage>
</organism>
<evidence type="ECO:0000313" key="2">
    <source>
        <dbReference type="Proteomes" id="UP000467700"/>
    </source>
</evidence>
<dbReference type="OrthoDB" id="10473601at2759"/>
<dbReference type="AlphaFoldDB" id="A0A8S0W1F1"/>
<name>A0A8S0W1F1_CYCAE</name>
<accession>A0A8S0W1F1</accession>
<gene>
    <name evidence="1" type="ORF">AAE3_LOCUS1306</name>
</gene>
<comment type="caution">
    <text evidence="1">The sequence shown here is derived from an EMBL/GenBank/DDBJ whole genome shotgun (WGS) entry which is preliminary data.</text>
</comment>
<proteinExistence type="predicted"/>
<protein>
    <submittedName>
        <fullName evidence="1">Uncharacterized protein</fullName>
    </submittedName>
</protein>
<evidence type="ECO:0000313" key="1">
    <source>
        <dbReference type="EMBL" id="CAA7258976.1"/>
    </source>
</evidence>
<reference evidence="1 2" key="1">
    <citation type="submission" date="2020-01" db="EMBL/GenBank/DDBJ databases">
        <authorList>
            <person name="Gupta K D."/>
        </authorList>
    </citation>
    <scope>NUCLEOTIDE SEQUENCE [LARGE SCALE GENOMIC DNA]</scope>
</reference>
<keyword evidence="2" id="KW-1185">Reference proteome</keyword>
<dbReference type="Proteomes" id="UP000467700">
    <property type="component" value="Unassembled WGS sequence"/>
</dbReference>
<sequence length="106" mass="10797">MHLLNMKNMAVAALSIYTIPNMPSAFATPTDQGLSPAENVAREYIMTTAKYQLSTGETPSTTAVVNSASASPSASSIASTSRALNLHASAWSVGLVAAGGTVAVLL</sequence>